<organism evidence="1 2">
    <name type="scientific">Daphnia magna</name>
    <dbReference type="NCBI Taxonomy" id="35525"/>
    <lineage>
        <taxon>Eukaryota</taxon>
        <taxon>Metazoa</taxon>
        <taxon>Ecdysozoa</taxon>
        <taxon>Arthropoda</taxon>
        <taxon>Crustacea</taxon>
        <taxon>Branchiopoda</taxon>
        <taxon>Diplostraca</taxon>
        <taxon>Cladocera</taxon>
        <taxon>Anomopoda</taxon>
        <taxon>Daphniidae</taxon>
        <taxon>Daphnia</taxon>
    </lineage>
</organism>
<keyword evidence="2" id="KW-1185">Reference proteome</keyword>
<accession>A0ABQ9ZVN5</accession>
<gene>
    <name evidence="1" type="ORF">OUZ56_031558</name>
</gene>
<comment type="caution">
    <text evidence="1">The sequence shown here is derived from an EMBL/GenBank/DDBJ whole genome shotgun (WGS) entry which is preliminary data.</text>
</comment>
<sequence>MDRSLTWQSGKPSVGDDCVMSRADRSDIAVLLSPRSSNFIARAVKFNEADNEKYENFCTQIEEFAIVGRVFWNTFHLLARTPAVIF</sequence>
<dbReference type="EMBL" id="JAOYFB010000005">
    <property type="protein sequence ID" value="KAK4016599.1"/>
    <property type="molecule type" value="Genomic_DNA"/>
</dbReference>
<proteinExistence type="predicted"/>
<name>A0ABQ9ZVN5_9CRUS</name>
<protein>
    <submittedName>
        <fullName evidence="1">Uncharacterized protein</fullName>
    </submittedName>
</protein>
<evidence type="ECO:0000313" key="2">
    <source>
        <dbReference type="Proteomes" id="UP001234178"/>
    </source>
</evidence>
<reference evidence="1 2" key="1">
    <citation type="journal article" date="2023" name="Nucleic Acids Res.">
        <title>The hologenome of Daphnia magna reveals possible DNA methylation and microbiome-mediated evolution of the host genome.</title>
        <authorList>
            <person name="Chaturvedi A."/>
            <person name="Li X."/>
            <person name="Dhandapani V."/>
            <person name="Marshall H."/>
            <person name="Kissane S."/>
            <person name="Cuenca-Cambronero M."/>
            <person name="Asole G."/>
            <person name="Calvet F."/>
            <person name="Ruiz-Romero M."/>
            <person name="Marangio P."/>
            <person name="Guigo R."/>
            <person name="Rago D."/>
            <person name="Mirbahai L."/>
            <person name="Eastwood N."/>
            <person name="Colbourne J.K."/>
            <person name="Zhou J."/>
            <person name="Mallon E."/>
            <person name="Orsini L."/>
        </authorList>
    </citation>
    <scope>NUCLEOTIDE SEQUENCE [LARGE SCALE GENOMIC DNA]</scope>
    <source>
        <strain evidence="1">LRV0_1</strain>
    </source>
</reference>
<dbReference type="Proteomes" id="UP001234178">
    <property type="component" value="Unassembled WGS sequence"/>
</dbReference>
<evidence type="ECO:0000313" key="1">
    <source>
        <dbReference type="EMBL" id="KAK4016599.1"/>
    </source>
</evidence>